<dbReference type="GeneID" id="68100061"/>
<sequence length="153" mass="17159">MFQEKTVLRMNHQHDLGMMNHMQLPSSSTTLDKGFITPNQHAPPKISISSSGLDSVSSTACSSFAITPSLLDAIMMEEAGAVMSPPLMKAFHSSEGTYLSNGPQNSLHYTIIIEYRKQHHERNFWTIRLTTTIPNDHLRNLVYGGKNRLTLIF</sequence>
<dbReference type="Proteomes" id="UP000816034">
    <property type="component" value="Unassembled WGS sequence"/>
</dbReference>
<proteinExistence type="predicted"/>
<organism evidence="1 2">
    <name type="scientific">Naegleria lovaniensis</name>
    <name type="common">Amoeba</name>
    <dbReference type="NCBI Taxonomy" id="51637"/>
    <lineage>
        <taxon>Eukaryota</taxon>
        <taxon>Discoba</taxon>
        <taxon>Heterolobosea</taxon>
        <taxon>Tetramitia</taxon>
        <taxon>Eutetramitia</taxon>
        <taxon>Vahlkampfiidae</taxon>
        <taxon>Naegleria</taxon>
    </lineage>
</organism>
<dbReference type="EMBL" id="PYSW02000030">
    <property type="protein sequence ID" value="KAG2378969.1"/>
    <property type="molecule type" value="Genomic_DNA"/>
</dbReference>
<keyword evidence="2" id="KW-1185">Reference proteome</keyword>
<accession>A0AA88GGH2</accession>
<evidence type="ECO:0000313" key="2">
    <source>
        <dbReference type="Proteomes" id="UP000816034"/>
    </source>
</evidence>
<evidence type="ECO:0000313" key="1">
    <source>
        <dbReference type="EMBL" id="KAG2378969.1"/>
    </source>
</evidence>
<name>A0AA88GGH2_NAELO</name>
<protein>
    <submittedName>
        <fullName evidence="1">Uncharacterized protein</fullName>
    </submittedName>
</protein>
<comment type="caution">
    <text evidence="1">The sequence shown here is derived from an EMBL/GenBank/DDBJ whole genome shotgun (WGS) entry which is preliminary data.</text>
</comment>
<reference evidence="1 2" key="1">
    <citation type="journal article" date="2018" name="BMC Genomics">
        <title>The genome of Naegleria lovaniensis, the basis for a comparative approach to unravel pathogenicity factors of the human pathogenic amoeba N. fowleri.</title>
        <authorList>
            <person name="Liechti N."/>
            <person name="Schurch N."/>
            <person name="Bruggmann R."/>
            <person name="Wittwer M."/>
        </authorList>
    </citation>
    <scope>NUCLEOTIDE SEQUENCE [LARGE SCALE GENOMIC DNA]</scope>
    <source>
        <strain evidence="1 2">ATCC 30569</strain>
    </source>
</reference>
<gene>
    <name evidence="1" type="ORF">C9374_007607</name>
</gene>
<dbReference type="AlphaFoldDB" id="A0AA88GGH2"/>
<dbReference type="RefSeq" id="XP_044546231.1">
    <property type="nucleotide sequence ID" value="XM_044697591.1"/>
</dbReference>